<reference evidence="3" key="2">
    <citation type="submission" date="2021-04" db="EMBL/GenBank/DDBJ databases">
        <authorList>
            <person name="Gilroy R."/>
        </authorList>
    </citation>
    <scope>NUCLEOTIDE SEQUENCE</scope>
    <source>
        <strain evidence="3">ChiHjej12B11-9195</strain>
    </source>
</reference>
<feature type="domain" description="Nucleoside transporter/FeoB GTPase Gate" evidence="2">
    <location>
        <begin position="135"/>
        <end position="234"/>
    </location>
</feature>
<evidence type="ECO:0000259" key="2">
    <source>
        <dbReference type="Pfam" id="PF07670"/>
    </source>
</evidence>
<feature type="transmembrane region" description="Helical" evidence="1">
    <location>
        <begin position="24"/>
        <end position="42"/>
    </location>
</feature>
<dbReference type="Pfam" id="PF07670">
    <property type="entry name" value="Gate"/>
    <property type="match status" value="1"/>
</dbReference>
<sequence length="447" mass="48179">MQSWSQEPTAAIDTVSRPGAGKDAVKLIVCSALGIFMFFIPITYQEKTSIPLDHLVTIVRSLLGPVVPWLLLALIAFGTARPFSQGTWRASTTKTIFALLNIVGFIAAILMMTSPPSWLDQPGVGPFLWGTLVGSVGLIVPIGAIFLGFLIGFGLMEFVGVFVRPVMKPLWKTPGRSAVDAVASFVGSYSLGLFLTNRVYKSGGYTAKEAAIIAVGFSTVSVTFMVVVANALSIMDYWLLYFFTSLVVTYLVTAVLVRIPPLSRIPDEYYPGVTPQPEKAVGRDKFKVAWAQARATLQASPGIAATMWLNFKDGLLMASSVLPSIMSVGLIGILLGRHTPLFDWVGWLLYPFTWVAGIADPAGAGKAVALGYVEMFLPASAIGPEADLTTRFIIAVVCVSAVIFLSAMVPSILATDIPLKFWQLTVIWFERVVLSIVLTAPIAHLLL</sequence>
<feature type="transmembrane region" description="Helical" evidence="1">
    <location>
        <begin position="177"/>
        <end position="195"/>
    </location>
</feature>
<protein>
    <submittedName>
        <fullName evidence="3">YjiH family protein</fullName>
    </submittedName>
</protein>
<dbReference type="Proteomes" id="UP000824134">
    <property type="component" value="Unassembled WGS sequence"/>
</dbReference>
<evidence type="ECO:0000313" key="3">
    <source>
        <dbReference type="EMBL" id="HIY95315.1"/>
    </source>
</evidence>
<organism evidence="3 4">
    <name type="scientific">Candidatus Rothia avicola</name>
    <dbReference type="NCBI Taxonomy" id="2840478"/>
    <lineage>
        <taxon>Bacteria</taxon>
        <taxon>Bacillati</taxon>
        <taxon>Actinomycetota</taxon>
        <taxon>Actinomycetes</taxon>
        <taxon>Micrococcales</taxon>
        <taxon>Micrococcaceae</taxon>
        <taxon>Rothia</taxon>
    </lineage>
</organism>
<feature type="transmembrane region" description="Helical" evidence="1">
    <location>
        <begin position="62"/>
        <end position="83"/>
    </location>
</feature>
<feature type="transmembrane region" description="Helical" evidence="1">
    <location>
        <begin position="95"/>
        <end position="115"/>
    </location>
</feature>
<feature type="transmembrane region" description="Helical" evidence="1">
    <location>
        <begin position="239"/>
        <end position="259"/>
    </location>
</feature>
<keyword evidence="1" id="KW-0812">Transmembrane</keyword>
<gene>
    <name evidence="3" type="ORF">H9821_06615</name>
</gene>
<keyword evidence="1" id="KW-0472">Membrane</keyword>
<evidence type="ECO:0000256" key="1">
    <source>
        <dbReference type="SAM" id="Phobius"/>
    </source>
</evidence>
<evidence type="ECO:0000313" key="4">
    <source>
        <dbReference type="Proteomes" id="UP000824134"/>
    </source>
</evidence>
<feature type="transmembrane region" description="Helical" evidence="1">
    <location>
        <begin position="315"/>
        <end position="335"/>
    </location>
</feature>
<reference evidence="3" key="1">
    <citation type="journal article" date="2021" name="PeerJ">
        <title>Extensive microbial diversity within the chicken gut microbiome revealed by metagenomics and culture.</title>
        <authorList>
            <person name="Gilroy R."/>
            <person name="Ravi A."/>
            <person name="Getino M."/>
            <person name="Pursley I."/>
            <person name="Horton D.L."/>
            <person name="Alikhan N.F."/>
            <person name="Baker D."/>
            <person name="Gharbi K."/>
            <person name="Hall N."/>
            <person name="Watson M."/>
            <person name="Adriaenssens E.M."/>
            <person name="Foster-Nyarko E."/>
            <person name="Jarju S."/>
            <person name="Secka A."/>
            <person name="Antonio M."/>
            <person name="Oren A."/>
            <person name="Chaudhuri R.R."/>
            <person name="La Ragione R."/>
            <person name="Hildebrand F."/>
            <person name="Pallen M.J."/>
        </authorList>
    </citation>
    <scope>NUCLEOTIDE SEQUENCE</scope>
    <source>
        <strain evidence="3">ChiHjej12B11-9195</strain>
    </source>
</reference>
<dbReference type="AlphaFoldDB" id="A0A9D1ZT08"/>
<dbReference type="InterPro" id="IPR011642">
    <property type="entry name" value="Gate_dom"/>
</dbReference>
<dbReference type="EMBL" id="DXCN01000049">
    <property type="protein sequence ID" value="HIY95315.1"/>
    <property type="molecule type" value="Genomic_DNA"/>
</dbReference>
<name>A0A9D1ZT08_9MICC</name>
<keyword evidence="1" id="KW-1133">Transmembrane helix</keyword>
<feature type="transmembrane region" description="Helical" evidence="1">
    <location>
        <begin position="127"/>
        <end position="156"/>
    </location>
</feature>
<proteinExistence type="predicted"/>
<feature type="transmembrane region" description="Helical" evidence="1">
    <location>
        <begin position="392"/>
        <end position="414"/>
    </location>
</feature>
<comment type="caution">
    <text evidence="3">The sequence shown here is derived from an EMBL/GenBank/DDBJ whole genome shotgun (WGS) entry which is preliminary data.</text>
</comment>
<feature type="transmembrane region" description="Helical" evidence="1">
    <location>
        <begin position="210"/>
        <end position="232"/>
    </location>
</feature>
<feature type="transmembrane region" description="Helical" evidence="1">
    <location>
        <begin position="426"/>
        <end position="446"/>
    </location>
</feature>
<accession>A0A9D1ZT08</accession>